<dbReference type="PANTHER" id="PTHR34183:SF1">
    <property type="entry name" value="ENDOLYTIC PEPTIDOGLYCAN TRANSGLYCOSYLASE RLPA"/>
    <property type="match status" value="1"/>
</dbReference>
<dbReference type="HAMAP" id="MF_02071">
    <property type="entry name" value="RlpA"/>
    <property type="match status" value="1"/>
</dbReference>
<keyword evidence="4" id="KW-0472">Membrane</keyword>
<dbReference type="Pfam" id="PF05036">
    <property type="entry name" value="SPOR"/>
    <property type="match status" value="1"/>
</dbReference>
<gene>
    <name evidence="4" type="primary">rlpA</name>
    <name evidence="8" type="ORF">WMO13_03115</name>
</gene>
<keyword evidence="4" id="KW-0564">Palmitate</keyword>
<dbReference type="EMBL" id="CP150637">
    <property type="protein sequence ID" value="WZW88390.1"/>
    <property type="molecule type" value="Genomic_DNA"/>
</dbReference>
<dbReference type="SUPFAM" id="SSF50685">
    <property type="entry name" value="Barwin-like endoglucanases"/>
    <property type="match status" value="1"/>
</dbReference>
<feature type="compositionally biased region" description="Basic and acidic residues" evidence="6">
    <location>
        <begin position="176"/>
        <end position="186"/>
    </location>
</feature>
<dbReference type="Proteomes" id="UP001449178">
    <property type="component" value="Chromosome"/>
</dbReference>
<evidence type="ECO:0000256" key="2">
    <source>
        <dbReference type="ARBA" id="ARBA00023239"/>
    </source>
</evidence>
<dbReference type="PROSITE" id="PS51257">
    <property type="entry name" value="PROKAR_LIPOPROTEIN"/>
    <property type="match status" value="1"/>
</dbReference>
<reference evidence="8 9" key="1">
    <citation type="submission" date="2024-03" db="EMBL/GenBank/DDBJ databases">
        <title>Complete Genome Sequence and Annotation of Ignatzschineria larvae DSM 13226.</title>
        <authorList>
            <person name="Cantrell E."/>
            <person name="Burcham Z.M."/>
        </authorList>
    </citation>
    <scope>NUCLEOTIDE SEQUENCE [LARGE SCALE GENOMIC DNA]</scope>
    <source>
        <strain evidence="8 9">DSM 13226</strain>
    </source>
</reference>
<keyword evidence="4" id="KW-0449">Lipoprotein</keyword>
<keyword evidence="4" id="KW-1003">Cell membrane</keyword>
<dbReference type="Gene3D" id="2.40.40.10">
    <property type="entry name" value="RlpA-like domain"/>
    <property type="match status" value="1"/>
</dbReference>
<keyword evidence="1" id="KW-0732">Signal</keyword>
<comment type="function">
    <text evidence="4">Lytic transglycosylase with a strong preference for naked glycan strands that lack stem peptides.</text>
</comment>
<dbReference type="PANTHER" id="PTHR34183">
    <property type="entry name" value="ENDOLYTIC PEPTIDOGLYCAN TRANSGLYCOSYLASE RLPA"/>
    <property type="match status" value="1"/>
</dbReference>
<keyword evidence="3 4" id="KW-0961">Cell wall biogenesis/degradation</keyword>
<dbReference type="PROSITE" id="PS51724">
    <property type="entry name" value="SPOR"/>
    <property type="match status" value="1"/>
</dbReference>
<dbReference type="InterPro" id="IPR036908">
    <property type="entry name" value="RlpA-like_sf"/>
</dbReference>
<dbReference type="Pfam" id="PF03330">
    <property type="entry name" value="DPBB_1"/>
    <property type="match status" value="1"/>
</dbReference>
<accession>A0ABZ3C0T4</accession>
<protein>
    <recommendedName>
        <fullName evidence="4">Endolytic peptidoglycan transglycosylase RlpA</fullName>
        <ecNumber evidence="4">4.2.2.-</ecNumber>
    </recommendedName>
</protein>
<dbReference type="SUPFAM" id="SSF110997">
    <property type="entry name" value="Sporulation related repeat"/>
    <property type="match status" value="1"/>
</dbReference>
<sequence length="382" mass="41290">MLELKNHLKGYKGLLLIALSCLIIASCASKNSSEAKHSGIGATPKALPLSKSGNPASYVVFGKTYHLLPTTKGYKEKGIASWYGDKFHGKRTSSGDTYDMHAYTAAHKTLPIPSFVTVKNLENNKSITVMVNDRGPFVKGRIIDLSYAAAKVLGVDQKGTAPVIVEALSPHQYLDPSKKPAADKKGPPAKRAQSGNTTNTANKDAVNKVVVVSTPEAQNDKAIEASLKEPFSDLETWADLAQNQSPTPMNTTAYGNTTYENNSPVSFPTPSNSASSSTLNQPNNVVVIEQQFFDSPPTSENTAIDRVLPSSSLPQYHIQLGSFSSESNARNFQQNMTNQLPYPVKLQYHGGLYKVYVGQYSHASEAENIAATLPVKSTISYF</sequence>
<evidence type="ECO:0000259" key="7">
    <source>
        <dbReference type="PROSITE" id="PS51724"/>
    </source>
</evidence>
<keyword evidence="9" id="KW-1185">Reference proteome</keyword>
<dbReference type="InterPro" id="IPR036680">
    <property type="entry name" value="SPOR-like_sf"/>
</dbReference>
<feature type="domain" description="SPOR" evidence="7">
    <location>
        <begin position="310"/>
        <end position="382"/>
    </location>
</feature>
<dbReference type="InterPro" id="IPR034718">
    <property type="entry name" value="RlpA"/>
</dbReference>
<organism evidence="8 9">
    <name type="scientific">Ignatzschineria larvae DSM 13226</name>
    <dbReference type="NCBI Taxonomy" id="1111732"/>
    <lineage>
        <taxon>Bacteria</taxon>
        <taxon>Pseudomonadati</taxon>
        <taxon>Pseudomonadota</taxon>
        <taxon>Gammaproteobacteria</taxon>
        <taxon>Cardiobacteriales</taxon>
        <taxon>Ignatzschineriaceae</taxon>
        <taxon>Ignatzschineria</taxon>
    </lineage>
</organism>
<name>A0ABZ3C0T4_9GAMM</name>
<comment type="similarity">
    <text evidence="4 5">Belongs to the RlpA family.</text>
</comment>
<evidence type="ECO:0000256" key="4">
    <source>
        <dbReference type="HAMAP-Rule" id="MF_02071"/>
    </source>
</evidence>
<proteinExistence type="inferred from homology"/>
<evidence type="ECO:0000313" key="8">
    <source>
        <dbReference type="EMBL" id="WZW88390.1"/>
    </source>
</evidence>
<dbReference type="EC" id="4.2.2.-" evidence="4"/>
<dbReference type="Gene3D" id="3.30.70.1070">
    <property type="entry name" value="Sporulation related repeat"/>
    <property type="match status" value="1"/>
</dbReference>
<dbReference type="NCBIfam" id="TIGR00413">
    <property type="entry name" value="rlpA"/>
    <property type="match status" value="1"/>
</dbReference>
<dbReference type="CDD" id="cd22268">
    <property type="entry name" value="DPBB_RlpA-like"/>
    <property type="match status" value="1"/>
</dbReference>
<evidence type="ECO:0000313" key="9">
    <source>
        <dbReference type="Proteomes" id="UP001449178"/>
    </source>
</evidence>
<evidence type="ECO:0000256" key="3">
    <source>
        <dbReference type="ARBA" id="ARBA00023316"/>
    </source>
</evidence>
<dbReference type="InterPro" id="IPR012997">
    <property type="entry name" value="RplA"/>
</dbReference>
<dbReference type="RefSeq" id="WP_051396061.1">
    <property type="nucleotide sequence ID" value="NZ_AZOD01000005.1"/>
</dbReference>
<comment type="subcellular location">
    <subcellularLocation>
        <location evidence="4">Cell membrane</location>
        <topology evidence="4">Lipid-anchor</topology>
    </subcellularLocation>
</comment>
<dbReference type="InterPro" id="IPR009009">
    <property type="entry name" value="RlpA-like_DPBB"/>
</dbReference>
<dbReference type="InterPro" id="IPR007730">
    <property type="entry name" value="SPOR-like_dom"/>
</dbReference>
<feature type="region of interest" description="Disordered" evidence="6">
    <location>
        <begin position="172"/>
        <end position="203"/>
    </location>
</feature>
<evidence type="ECO:0000256" key="1">
    <source>
        <dbReference type="ARBA" id="ARBA00022729"/>
    </source>
</evidence>
<keyword evidence="2 4" id="KW-0456">Lyase</keyword>
<evidence type="ECO:0000256" key="5">
    <source>
        <dbReference type="RuleBase" id="RU003495"/>
    </source>
</evidence>
<evidence type="ECO:0000256" key="6">
    <source>
        <dbReference type="SAM" id="MobiDB-lite"/>
    </source>
</evidence>